<sequence>KNLILDEMDSVVEKMGLIPSSKIVVAASYERRVIDALQIFQDVIHSHLSDPDHHDIRFASSLGIVKEEIASFHTATDEEEQSCSSSRYSNFASSYYNTWNQQQNLLVGFDDQIKEWFFDPNSHDIVKSVVGMTGIGKTSLVQQFYNDPVVIQEFEARLFLHIGPGYTRWKDIMLLVLGELGFVIPSRDDKLDTAYLKNQFSEALSTQKYLIVLDDVWADDTDLVPRGFPENRKGSRIIVISQIQRLYDFIYTDESIILPFLNDDDSWKLLHQTAFSNTEEKCSRELEKIGKKIAKNCEGLPAAIIQVGENLRGKSFEEWKTLSEKEDPLVITRYDDTPLSKALFFSYMMLPQNLKPYFQYIGVFPKHYGISRSKLIKLWVAEGFLDTYPGFEKSAGDTLDLLIRHSVILREKQASVNMSRFKSCRLHFTFRSLCVSEAKSEKFFHILKKYTDCTPENIIRQQRLCVHNNVVLALTQVHEWMESVPNARSFLCFGPKQQYPVLLPLCFRLLKVLDALAIRFYEFPHQLLALLHLRYLSITCDRELPNSISTLRNLKVLIFTRYHNIKLTNNGPVYLPIDIWNMHKLRQLYCKGFDLPPPPSNDSHLVLEKLLTVSGVSVHSCITEVLSRIPNLNRIAVQIESAHDSTETFNFFNHVASLFEEFESFKCVVVNPNLSSQIVRSVPNFPMNIRKISLSGCGLPWENMEIIASLPNLIVLKLRWYAFCGPLWKTRTGQFPRLEFLLLEDLDIENLEFDRRYLRWVIVRHFYKLENISNQFEYTKLLEVDDCSPSFMKKMREWRSIFRTKAKILFRTIEPLKLERTKMYTLKNDTKKSVAF</sequence>
<accession>A0A022R405</accession>
<gene>
    <name evidence="14" type="ORF">MIMGU_mgv1a022166mg</name>
</gene>
<dbReference type="AlphaFoldDB" id="A0A022R405"/>
<dbReference type="InterPro" id="IPR036388">
    <property type="entry name" value="WH-like_DNA-bd_sf"/>
</dbReference>
<keyword evidence="15" id="KW-1185">Reference proteome</keyword>
<dbReference type="PRINTS" id="PR00364">
    <property type="entry name" value="DISEASERSIST"/>
</dbReference>
<dbReference type="InterPro" id="IPR055414">
    <property type="entry name" value="LRR_R13L4/SHOC2-like"/>
</dbReference>
<evidence type="ECO:0000256" key="5">
    <source>
        <dbReference type="ARBA" id="ARBA00022614"/>
    </source>
</evidence>
<feature type="domain" description="NB-ARC" evidence="11">
    <location>
        <begin position="111"/>
        <end position="279"/>
    </location>
</feature>
<keyword evidence="4" id="KW-0963">Cytoplasm</keyword>
<evidence type="ECO:0000313" key="15">
    <source>
        <dbReference type="Proteomes" id="UP000030748"/>
    </source>
</evidence>
<feature type="domain" description="Disease resistance protein winged helix" evidence="12">
    <location>
        <begin position="363"/>
        <end position="430"/>
    </location>
</feature>
<dbReference type="Proteomes" id="UP000030748">
    <property type="component" value="Unassembled WGS sequence"/>
</dbReference>
<dbReference type="InterPro" id="IPR032675">
    <property type="entry name" value="LRR_dom_sf"/>
</dbReference>
<evidence type="ECO:0000259" key="13">
    <source>
        <dbReference type="Pfam" id="PF23598"/>
    </source>
</evidence>
<dbReference type="PANTHER" id="PTHR23155">
    <property type="entry name" value="DISEASE RESISTANCE PROTEIN RP"/>
    <property type="match status" value="1"/>
</dbReference>
<dbReference type="InterPro" id="IPR058922">
    <property type="entry name" value="WHD_DRP"/>
</dbReference>
<dbReference type="InterPro" id="IPR027417">
    <property type="entry name" value="P-loop_NTPase"/>
</dbReference>
<evidence type="ECO:0000256" key="7">
    <source>
        <dbReference type="ARBA" id="ARBA00022737"/>
    </source>
</evidence>
<comment type="similarity">
    <text evidence="3">Belongs to the disease resistance NB-LRR family.</text>
</comment>
<comment type="function">
    <text evidence="1">Confers resistance to late blight (Phytophthora infestans) races carrying the avirulence gene Avr1. Resistance proteins guard the plant against pathogens that contain an appropriate avirulence protein via an indirect interaction with this avirulence protein. That triggers a defense system including the hypersensitive response, which restricts the pathogen growth.</text>
</comment>
<proteinExistence type="inferred from homology"/>
<dbReference type="Gene3D" id="3.40.50.300">
    <property type="entry name" value="P-loop containing nucleotide triphosphate hydrolases"/>
    <property type="match status" value="1"/>
</dbReference>
<reference evidence="14 15" key="1">
    <citation type="journal article" date="2013" name="Proc. Natl. Acad. Sci. U.S.A.">
        <title>Fine-scale variation in meiotic recombination in Mimulus inferred from population shotgun sequencing.</title>
        <authorList>
            <person name="Hellsten U."/>
            <person name="Wright K.M."/>
            <person name="Jenkins J."/>
            <person name="Shu S."/>
            <person name="Yuan Y."/>
            <person name="Wessler S.R."/>
            <person name="Schmutz J."/>
            <person name="Willis J.H."/>
            <person name="Rokhsar D.S."/>
        </authorList>
    </citation>
    <scope>NUCLEOTIDE SEQUENCE [LARGE SCALE GENOMIC DNA]</scope>
    <source>
        <strain evidence="15">cv. DUN x IM62</strain>
    </source>
</reference>
<keyword evidence="10" id="KW-0067">ATP-binding</keyword>
<dbReference type="GO" id="GO:0043531">
    <property type="term" value="F:ADP binding"/>
    <property type="evidence" value="ECO:0007669"/>
    <property type="project" value="InterPro"/>
</dbReference>
<dbReference type="PANTHER" id="PTHR23155:SF1152">
    <property type="entry name" value="AAA+ ATPASE DOMAIN-CONTAINING PROTEIN"/>
    <property type="match status" value="1"/>
</dbReference>
<evidence type="ECO:0000256" key="3">
    <source>
        <dbReference type="ARBA" id="ARBA00008894"/>
    </source>
</evidence>
<dbReference type="Gene3D" id="3.80.10.10">
    <property type="entry name" value="Ribonuclease Inhibitor"/>
    <property type="match status" value="1"/>
</dbReference>
<dbReference type="Pfam" id="PF23559">
    <property type="entry name" value="WHD_DRP"/>
    <property type="match status" value="1"/>
</dbReference>
<keyword evidence="9" id="KW-0611">Plant defense</keyword>
<feature type="domain" description="Disease resistance R13L4/SHOC-2-like LRR" evidence="13">
    <location>
        <begin position="487"/>
        <end position="750"/>
    </location>
</feature>
<dbReference type="Gene3D" id="1.10.10.10">
    <property type="entry name" value="Winged helix-like DNA-binding domain superfamily/Winged helix DNA-binding domain"/>
    <property type="match status" value="1"/>
</dbReference>
<organism evidence="14 15">
    <name type="scientific">Erythranthe guttata</name>
    <name type="common">Yellow monkey flower</name>
    <name type="synonym">Mimulus guttatus</name>
    <dbReference type="NCBI Taxonomy" id="4155"/>
    <lineage>
        <taxon>Eukaryota</taxon>
        <taxon>Viridiplantae</taxon>
        <taxon>Streptophyta</taxon>
        <taxon>Embryophyta</taxon>
        <taxon>Tracheophyta</taxon>
        <taxon>Spermatophyta</taxon>
        <taxon>Magnoliopsida</taxon>
        <taxon>eudicotyledons</taxon>
        <taxon>Gunneridae</taxon>
        <taxon>Pentapetalae</taxon>
        <taxon>asterids</taxon>
        <taxon>lamiids</taxon>
        <taxon>Lamiales</taxon>
        <taxon>Phrymaceae</taxon>
        <taxon>Erythranthe</taxon>
    </lineage>
</organism>
<dbReference type="SUPFAM" id="SSF52047">
    <property type="entry name" value="RNI-like"/>
    <property type="match status" value="1"/>
</dbReference>
<keyword evidence="6" id="KW-0381">Hypersensitive response</keyword>
<keyword evidence="7" id="KW-0677">Repeat</keyword>
<protein>
    <submittedName>
        <fullName evidence="14">Uncharacterized protein</fullName>
    </submittedName>
</protein>
<dbReference type="InterPro" id="IPR042197">
    <property type="entry name" value="Apaf_helical"/>
</dbReference>
<evidence type="ECO:0000259" key="11">
    <source>
        <dbReference type="Pfam" id="PF00931"/>
    </source>
</evidence>
<dbReference type="GO" id="GO:0009626">
    <property type="term" value="P:plant-type hypersensitive response"/>
    <property type="evidence" value="ECO:0007669"/>
    <property type="project" value="UniProtKB-KW"/>
</dbReference>
<keyword evidence="5" id="KW-0433">Leucine-rich repeat</keyword>
<dbReference type="Pfam" id="PF00931">
    <property type="entry name" value="NB-ARC"/>
    <property type="match status" value="1"/>
</dbReference>
<dbReference type="GO" id="GO:0005737">
    <property type="term" value="C:cytoplasm"/>
    <property type="evidence" value="ECO:0007669"/>
    <property type="project" value="UniProtKB-SubCell"/>
</dbReference>
<evidence type="ECO:0000256" key="10">
    <source>
        <dbReference type="ARBA" id="ARBA00022840"/>
    </source>
</evidence>
<dbReference type="SUPFAM" id="SSF52540">
    <property type="entry name" value="P-loop containing nucleoside triphosphate hydrolases"/>
    <property type="match status" value="1"/>
</dbReference>
<dbReference type="eggNOG" id="KOG4658">
    <property type="taxonomic scope" value="Eukaryota"/>
</dbReference>
<evidence type="ECO:0000259" key="12">
    <source>
        <dbReference type="Pfam" id="PF23559"/>
    </source>
</evidence>
<evidence type="ECO:0000256" key="6">
    <source>
        <dbReference type="ARBA" id="ARBA00022667"/>
    </source>
</evidence>
<feature type="non-terminal residue" evidence="14">
    <location>
        <position position="1"/>
    </location>
</feature>
<dbReference type="Gene3D" id="1.10.8.430">
    <property type="entry name" value="Helical domain of apoptotic protease-activating factors"/>
    <property type="match status" value="1"/>
</dbReference>
<keyword evidence="8" id="KW-0547">Nucleotide-binding</keyword>
<dbReference type="EMBL" id="KI630753">
    <property type="protein sequence ID" value="EYU33545.1"/>
    <property type="molecule type" value="Genomic_DNA"/>
</dbReference>
<dbReference type="InterPro" id="IPR002182">
    <property type="entry name" value="NB-ARC"/>
</dbReference>
<comment type="subcellular location">
    <subcellularLocation>
        <location evidence="2">Cytoplasm</location>
    </subcellularLocation>
</comment>
<evidence type="ECO:0000313" key="14">
    <source>
        <dbReference type="EMBL" id="EYU33545.1"/>
    </source>
</evidence>
<evidence type="ECO:0000256" key="9">
    <source>
        <dbReference type="ARBA" id="ARBA00022821"/>
    </source>
</evidence>
<evidence type="ECO:0000256" key="1">
    <source>
        <dbReference type="ARBA" id="ARBA00002074"/>
    </source>
</evidence>
<dbReference type="Pfam" id="PF23598">
    <property type="entry name" value="LRR_14"/>
    <property type="match status" value="1"/>
</dbReference>
<name>A0A022R405_ERYGU</name>
<evidence type="ECO:0000256" key="4">
    <source>
        <dbReference type="ARBA" id="ARBA00022490"/>
    </source>
</evidence>
<evidence type="ECO:0000256" key="8">
    <source>
        <dbReference type="ARBA" id="ARBA00022741"/>
    </source>
</evidence>
<dbReference type="InterPro" id="IPR044974">
    <property type="entry name" value="Disease_R_plants"/>
</dbReference>
<evidence type="ECO:0000256" key="2">
    <source>
        <dbReference type="ARBA" id="ARBA00004496"/>
    </source>
</evidence>